<evidence type="ECO:0000313" key="2">
    <source>
        <dbReference type="EMBL" id="KRN95393.1"/>
    </source>
</evidence>
<sequence length="81" mass="9356">MEKEVIPGAIIRCQQCDDLQKPFLGKVLERLHQRLIVQIINFDPVDRYMVDVLGGQVAVSTQQISPLRMIKINVQNNREVR</sequence>
<dbReference type="RefSeq" id="WP_057810840.1">
    <property type="nucleotide sequence ID" value="NZ_BJUD01000005.1"/>
</dbReference>
<name>A0A0R2L1G8_9LACO</name>
<dbReference type="EMBL" id="JQCB01000009">
    <property type="protein sequence ID" value="KRN95393.1"/>
    <property type="molecule type" value="Genomic_DNA"/>
</dbReference>
<dbReference type="OrthoDB" id="2247035at2"/>
<proteinExistence type="predicted"/>
<dbReference type="Proteomes" id="UP000051139">
    <property type="component" value="Unassembled WGS sequence"/>
</dbReference>
<evidence type="ECO:0000313" key="1">
    <source>
        <dbReference type="EMBL" id="GEK28173.1"/>
    </source>
</evidence>
<comment type="caution">
    <text evidence="2">The sequence shown here is derived from an EMBL/GenBank/DDBJ whole genome shotgun (WGS) entry which is preliminary data.</text>
</comment>
<gene>
    <name evidence="2" type="ORF">IV55_GL002037</name>
    <name evidence="1" type="ORF">LSI01_04840</name>
</gene>
<protein>
    <submittedName>
        <fullName evidence="2">Uncharacterized protein</fullName>
    </submittedName>
</protein>
<reference evidence="2 3" key="1">
    <citation type="journal article" date="2015" name="Genome Announc.">
        <title>Expanding the biotechnology potential of lactobacilli through comparative genomics of 213 strains and associated genera.</title>
        <authorList>
            <person name="Sun Z."/>
            <person name="Harris H.M."/>
            <person name="McCann A."/>
            <person name="Guo C."/>
            <person name="Argimon S."/>
            <person name="Zhang W."/>
            <person name="Yang X."/>
            <person name="Jeffery I.B."/>
            <person name="Cooney J.C."/>
            <person name="Kagawa T.F."/>
            <person name="Liu W."/>
            <person name="Song Y."/>
            <person name="Salvetti E."/>
            <person name="Wrobel A."/>
            <person name="Rasinkangas P."/>
            <person name="Parkhill J."/>
            <person name="Rea M.C."/>
            <person name="O'Sullivan O."/>
            <person name="Ritari J."/>
            <person name="Douillard F.P."/>
            <person name="Paul Ross R."/>
            <person name="Yang R."/>
            <person name="Briner A.E."/>
            <person name="Felis G.E."/>
            <person name="de Vos W.M."/>
            <person name="Barrangou R."/>
            <person name="Klaenhammer T.R."/>
            <person name="Caufield P.W."/>
            <person name="Cui Y."/>
            <person name="Zhang H."/>
            <person name="O'Toole P.W."/>
        </authorList>
    </citation>
    <scope>NUCLEOTIDE SEQUENCE [LARGE SCALE GENOMIC DNA]</scope>
    <source>
        <strain evidence="2 3">DSM 22696</strain>
    </source>
</reference>
<dbReference type="PATRIC" id="fig|348151.3.peg.2090"/>
<accession>A0A0R2L1G8</accession>
<keyword evidence="3" id="KW-1185">Reference proteome</keyword>
<organism evidence="2 3">
    <name type="scientific">Furfurilactobacillus siliginis</name>
    <dbReference type="NCBI Taxonomy" id="348151"/>
    <lineage>
        <taxon>Bacteria</taxon>
        <taxon>Bacillati</taxon>
        <taxon>Bacillota</taxon>
        <taxon>Bacilli</taxon>
        <taxon>Lactobacillales</taxon>
        <taxon>Lactobacillaceae</taxon>
        <taxon>Furfurilactobacillus</taxon>
    </lineage>
</organism>
<reference evidence="1 4" key="2">
    <citation type="submission" date="2019-07" db="EMBL/GenBank/DDBJ databases">
        <title>Whole genome shotgun sequence of Lactobacillus siliginis NBRC 101315.</title>
        <authorList>
            <person name="Hosoyama A."/>
            <person name="Uohara A."/>
            <person name="Ohji S."/>
            <person name="Ichikawa N."/>
        </authorList>
    </citation>
    <scope>NUCLEOTIDE SEQUENCE [LARGE SCALE GENOMIC DNA]</scope>
    <source>
        <strain evidence="1 4">NBRC 101315</strain>
    </source>
</reference>
<evidence type="ECO:0000313" key="4">
    <source>
        <dbReference type="Proteomes" id="UP000321429"/>
    </source>
</evidence>
<dbReference type="AlphaFoldDB" id="A0A0R2L1G8"/>
<evidence type="ECO:0000313" key="3">
    <source>
        <dbReference type="Proteomes" id="UP000051139"/>
    </source>
</evidence>
<dbReference type="EMBL" id="BJUD01000005">
    <property type="protein sequence ID" value="GEK28173.1"/>
    <property type="molecule type" value="Genomic_DNA"/>
</dbReference>
<dbReference type="STRING" id="348151.IV55_GL002037"/>
<dbReference type="Proteomes" id="UP000321429">
    <property type="component" value="Unassembled WGS sequence"/>
</dbReference>